<feature type="compositionally biased region" description="Basic and acidic residues" evidence="1">
    <location>
        <begin position="452"/>
        <end position="471"/>
    </location>
</feature>
<protein>
    <submittedName>
        <fullName evidence="2">Portal</fullName>
    </submittedName>
</protein>
<proteinExistence type="predicted"/>
<name>A0A8S5MR78_9CAUD</name>
<organism evidence="2">
    <name type="scientific">Myoviridae sp. ctfrL10</name>
    <dbReference type="NCBI Taxonomy" id="2826678"/>
    <lineage>
        <taxon>Viruses</taxon>
        <taxon>Duplodnaviria</taxon>
        <taxon>Heunggongvirae</taxon>
        <taxon>Uroviricota</taxon>
        <taxon>Caudoviricetes</taxon>
    </lineage>
</organism>
<feature type="region of interest" description="Disordered" evidence="1">
    <location>
        <begin position="1"/>
        <end position="30"/>
    </location>
</feature>
<evidence type="ECO:0000256" key="1">
    <source>
        <dbReference type="SAM" id="MobiDB-lite"/>
    </source>
</evidence>
<dbReference type="EMBL" id="BK014968">
    <property type="protein sequence ID" value="DAD84861.1"/>
    <property type="molecule type" value="Genomic_DNA"/>
</dbReference>
<dbReference type="Pfam" id="PF06074">
    <property type="entry name" value="Portal_Mu"/>
    <property type="match status" value="1"/>
</dbReference>
<sequence length="471" mass="53946">MAKRSAARGEQSQPAYPHNPTLWGQGRWHHPLRGHKKKHLSLLAMAQRKSPEKGYENKLLELAKSIRARRIMAEITRKTDALTQKDIATWRQAWQMAINVETPRRAFLYDLYSDSLVDGHLTGCIEQRKSKTLGRPFRLLNSEGEEDAEATALLEREWFYDFLSIALDSIFWGHSLIELGEVIRDDKGLRFDSATLIPRKHVVPEYGVLLRDPSDDIPQGIPYRSGDYARWLVEVGKPYDLGLLLRCTPYYISKKNMGAFWDTFGEIFGMPMRIANTSATNKADIANIEKTMNDMGAAFWGVFPDDTKISFQETSRGDAYNVYDKRLERCDKEISKIILSQTMTIDNGSSLSQSEVHLEIFEHICASDAKRIGYIINDRLLPLMVASGFPISGLTFAWDYSDEMTEAEMREQERVILQYYDVDPEYFKRKYNVPILGRRSGGIEPSEPAPTNDDKGEEERNELAKDSDFFV</sequence>
<dbReference type="InterPro" id="IPR009279">
    <property type="entry name" value="Portal_Mu"/>
</dbReference>
<reference evidence="2" key="1">
    <citation type="journal article" date="2021" name="Proc. Natl. Acad. Sci. U.S.A.">
        <title>A Catalog of Tens of Thousands of Viruses from Human Metagenomes Reveals Hidden Associations with Chronic Diseases.</title>
        <authorList>
            <person name="Tisza M.J."/>
            <person name="Buck C.B."/>
        </authorList>
    </citation>
    <scope>NUCLEOTIDE SEQUENCE</scope>
    <source>
        <strain evidence="2">CtfrL10</strain>
    </source>
</reference>
<accession>A0A8S5MR78</accession>
<feature type="region of interest" description="Disordered" evidence="1">
    <location>
        <begin position="439"/>
        <end position="471"/>
    </location>
</feature>
<evidence type="ECO:0000313" key="2">
    <source>
        <dbReference type="EMBL" id="DAD84861.1"/>
    </source>
</evidence>